<evidence type="ECO:0000313" key="1">
    <source>
        <dbReference type="EMBL" id="MPC50463.1"/>
    </source>
</evidence>
<dbReference type="EMBL" id="VSRR010009521">
    <property type="protein sequence ID" value="MPC50463.1"/>
    <property type="molecule type" value="Genomic_DNA"/>
</dbReference>
<sequence>MNDNKHKQKLFLSSSSYYPGKKWFSRLVDEWNRLSHQRHPKSRAPNHRTCSPPINLPINQSPVIMATRHTAPLHCHLPAPRFPREKLPRAVTVLAKQDCLPLRYRWSGGRCCGSGEGRRSRCEVEKARETRIR</sequence>
<reference evidence="1 2" key="1">
    <citation type="submission" date="2019-05" db="EMBL/GenBank/DDBJ databases">
        <title>Another draft genome of Portunus trituberculatus and its Hox gene families provides insights of decapod evolution.</title>
        <authorList>
            <person name="Jeong J.-H."/>
            <person name="Song I."/>
            <person name="Kim S."/>
            <person name="Choi T."/>
            <person name="Kim D."/>
            <person name="Ryu S."/>
            <person name="Kim W."/>
        </authorList>
    </citation>
    <scope>NUCLEOTIDE SEQUENCE [LARGE SCALE GENOMIC DNA]</scope>
    <source>
        <tissue evidence="1">Muscle</tissue>
    </source>
</reference>
<protein>
    <submittedName>
        <fullName evidence="1">Uncharacterized protein</fullName>
    </submittedName>
</protein>
<gene>
    <name evidence="1" type="ORF">E2C01_044292</name>
</gene>
<dbReference type="AlphaFoldDB" id="A0A5B7FZL2"/>
<comment type="caution">
    <text evidence="1">The sequence shown here is derived from an EMBL/GenBank/DDBJ whole genome shotgun (WGS) entry which is preliminary data.</text>
</comment>
<keyword evidence="2" id="KW-1185">Reference proteome</keyword>
<dbReference type="Proteomes" id="UP000324222">
    <property type="component" value="Unassembled WGS sequence"/>
</dbReference>
<organism evidence="1 2">
    <name type="scientific">Portunus trituberculatus</name>
    <name type="common">Swimming crab</name>
    <name type="synonym">Neptunus trituberculatus</name>
    <dbReference type="NCBI Taxonomy" id="210409"/>
    <lineage>
        <taxon>Eukaryota</taxon>
        <taxon>Metazoa</taxon>
        <taxon>Ecdysozoa</taxon>
        <taxon>Arthropoda</taxon>
        <taxon>Crustacea</taxon>
        <taxon>Multicrustacea</taxon>
        <taxon>Malacostraca</taxon>
        <taxon>Eumalacostraca</taxon>
        <taxon>Eucarida</taxon>
        <taxon>Decapoda</taxon>
        <taxon>Pleocyemata</taxon>
        <taxon>Brachyura</taxon>
        <taxon>Eubrachyura</taxon>
        <taxon>Portunoidea</taxon>
        <taxon>Portunidae</taxon>
        <taxon>Portuninae</taxon>
        <taxon>Portunus</taxon>
    </lineage>
</organism>
<name>A0A5B7FZL2_PORTR</name>
<evidence type="ECO:0000313" key="2">
    <source>
        <dbReference type="Proteomes" id="UP000324222"/>
    </source>
</evidence>
<accession>A0A5B7FZL2</accession>
<proteinExistence type="predicted"/>